<dbReference type="InterPro" id="IPR023996">
    <property type="entry name" value="TonB-dep_OMP_SusC/RagA"/>
</dbReference>
<dbReference type="STRING" id="1203610.HMPREF1536_02601"/>
<dbReference type="InterPro" id="IPR036942">
    <property type="entry name" value="Beta-barrel_TonB_sf"/>
</dbReference>
<evidence type="ECO:0000259" key="15">
    <source>
        <dbReference type="Pfam" id="PF07715"/>
    </source>
</evidence>
<keyword evidence="2 11" id="KW-0813">Transport</keyword>
<keyword evidence="8 12" id="KW-0798">TonB box</keyword>
<evidence type="ECO:0000256" key="10">
    <source>
        <dbReference type="ARBA" id="ARBA00023237"/>
    </source>
</evidence>
<evidence type="ECO:0000256" key="13">
    <source>
        <dbReference type="SAM" id="SignalP"/>
    </source>
</evidence>
<evidence type="ECO:0000313" key="16">
    <source>
        <dbReference type="EMBL" id="KKB55147.1"/>
    </source>
</evidence>
<dbReference type="InterPro" id="IPR039426">
    <property type="entry name" value="TonB-dep_rcpt-like"/>
</dbReference>
<keyword evidence="7" id="KW-0406">Ion transport</keyword>
<dbReference type="InterPro" id="IPR000531">
    <property type="entry name" value="Beta-barrel_TonB"/>
</dbReference>
<evidence type="ECO:0000256" key="4">
    <source>
        <dbReference type="ARBA" id="ARBA00022496"/>
    </source>
</evidence>
<dbReference type="Proteomes" id="UP000033035">
    <property type="component" value="Unassembled WGS sequence"/>
</dbReference>
<feature type="domain" description="TonB-dependent receptor-like beta-barrel" evidence="14">
    <location>
        <begin position="508"/>
        <end position="1074"/>
    </location>
</feature>
<evidence type="ECO:0000256" key="3">
    <source>
        <dbReference type="ARBA" id="ARBA00022452"/>
    </source>
</evidence>
<keyword evidence="3 11" id="KW-1134">Transmembrane beta strand</keyword>
<evidence type="ECO:0000256" key="2">
    <source>
        <dbReference type="ARBA" id="ARBA00022448"/>
    </source>
</evidence>
<dbReference type="PATRIC" id="fig|1203610.3.peg.2671"/>
<dbReference type="HOGENOM" id="CLU_004317_0_1_10"/>
<dbReference type="Pfam" id="PF00593">
    <property type="entry name" value="TonB_dep_Rec_b-barrel"/>
    <property type="match status" value="1"/>
</dbReference>
<dbReference type="Gene3D" id="2.40.170.20">
    <property type="entry name" value="TonB-dependent receptor, beta-barrel domain"/>
    <property type="match status" value="1"/>
</dbReference>
<comment type="subcellular location">
    <subcellularLocation>
        <location evidence="1 11">Cell outer membrane</location>
        <topology evidence="1 11">Multi-pass membrane protein</topology>
    </subcellularLocation>
</comment>
<dbReference type="NCBIfam" id="TIGR04057">
    <property type="entry name" value="SusC_RagA_signa"/>
    <property type="match status" value="1"/>
</dbReference>
<dbReference type="Pfam" id="PF07715">
    <property type="entry name" value="Plug"/>
    <property type="match status" value="1"/>
</dbReference>
<evidence type="ECO:0000256" key="12">
    <source>
        <dbReference type="RuleBase" id="RU003357"/>
    </source>
</evidence>
<organism evidence="16 17">
    <name type="scientific">Parabacteroides gordonii MS-1 = DSM 23371</name>
    <dbReference type="NCBI Taxonomy" id="1203610"/>
    <lineage>
        <taxon>Bacteria</taxon>
        <taxon>Pseudomonadati</taxon>
        <taxon>Bacteroidota</taxon>
        <taxon>Bacteroidia</taxon>
        <taxon>Bacteroidales</taxon>
        <taxon>Tannerellaceae</taxon>
        <taxon>Parabacteroides</taxon>
    </lineage>
</organism>
<evidence type="ECO:0000256" key="7">
    <source>
        <dbReference type="ARBA" id="ARBA00023065"/>
    </source>
</evidence>
<dbReference type="SUPFAM" id="SSF49464">
    <property type="entry name" value="Carboxypeptidase regulatory domain-like"/>
    <property type="match status" value="1"/>
</dbReference>
<evidence type="ECO:0000256" key="11">
    <source>
        <dbReference type="PROSITE-ProRule" id="PRU01360"/>
    </source>
</evidence>
<dbReference type="GO" id="GO:0006826">
    <property type="term" value="P:iron ion transport"/>
    <property type="evidence" value="ECO:0007669"/>
    <property type="project" value="UniProtKB-KW"/>
</dbReference>
<dbReference type="FunFam" id="2.60.40.1120:FF:000003">
    <property type="entry name" value="Outer membrane protein Omp121"/>
    <property type="match status" value="1"/>
</dbReference>
<accession>A0A0F5JCI0</accession>
<keyword evidence="9 11" id="KW-0472">Membrane</keyword>
<evidence type="ECO:0000256" key="6">
    <source>
        <dbReference type="ARBA" id="ARBA00023004"/>
    </source>
</evidence>
<dbReference type="InterPro" id="IPR008969">
    <property type="entry name" value="CarboxyPept-like_regulatory"/>
</dbReference>
<evidence type="ECO:0000259" key="14">
    <source>
        <dbReference type="Pfam" id="PF00593"/>
    </source>
</evidence>
<evidence type="ECO:0000313" key="17">
    <source>
        <dbReference type="Proteomes" id="UP000033035"/>
    </source>
</evidence>
<comment type="similarity">
    <text evidence="11 12">Belongs to the TonB-dependent receptor family.</text>
</comment>
<dbReference type="NCBIfam" id="TIGR04056">
    <property type="entry name" value="OMP_RagA_SusC"/>
    <property type="match status" value="1"/>
</dbReference>
<gene>
    <name evidence="16" type="ORF">HMPREF1536_02601</name>
</gene>
<dbReference type="RefSeq" id="WP_052349921.1">
    <property type="nucleotide sequence ID" value="NZ_KE386764.1"/>
</dbReference>
<proteinExistence type="inferred from homology"/>
<sequence>MNYTKKVIFVPMALFCLSLPSMAESNISAKQATTELSASIEHSAVAVQESASTTQNARRVTGIVKDENGDPVIGASVVETGTTNGIMTDVDGRFELSVPSNASLQISYVGFVTQTIKPGNRNNLQIVLQEDSQALDEVVVVAFGKTTKEAFTGSAGILKADDLLKAQVVNPASALAGRVAGVQLSNTSSQPGSSPSITIRGFGSISSDTEPLIVVDGMPFDGDLNLINSNDIESMTVLKDAASNALYGARGANGVIMITTKKGKSGDAKVSVDAKWGVNSNGLQNYKSTNAQEFYETYYKMLYNYYTTESGGGLSSTDAHAQANRHLTSSSSGVGPGYMVYSVPDGQDFIQQGGVMNPNATMGTLYKYNDRQFWLQADDWEEEGLQNGFRQEYNVSISGASDRINYYTSVGYLDQDGIQEGSAVKRLTARAKLDYQAKTWLKVGANFNYSKYDYSQTYEGTIGTGTIWSTIKTQAPIYPVYFRDANKNIMVDQWGEKMYDFAKNYDLNRGGGVGGNGIFTNKYRTDETTGNSFIASGYADINLTKDLTFTFNANAYDYDRRYTYAKSPFVDYYTDSSDNGSLEKRSLRTFTYNTQQLLNYNKQFGKHDVSALLGHEYYDYKYEYLKASGYNFGIDGTRELATVLNLDNNPTSYSRSYNNEGYFFRAMYNYDAKYFGSVSYRRDASSNFSKDNRWGNFWSVGGAWLISKEQFYNIPWANSMKLKASVGSQGNDNIGSYIGDVLYADSYTIVNNDNEAAYQWRQKGASDITWETNTNWNVGLEFDLFQGRLGGSVDYFYRKTSDMLFSLNTPPSIGYTSYYINLGDMRNSGLELVLQATPIRNKDFQWDINFNITHVKNKVLTLPDKIKTTKVEGHDGYVNLDKSFVSKYKYFVAEGLSLYTWYLPKFAGLDPDTGESLFYKDILDDAGNVTGQETTKDVNQATDYLIGDALPKFSGGLGTTLRYRNFDFSINLNYQIGGKAYDYVYQLLMHTGGTSSTNWHKDIFNAWTPENTNTSVPRLMFSETYSQASRSDRFITNASYVNLQNINFGYTLPSSLTQKYNIQNIRVYFSGENLLYLSARQGFDPRYTLKGYSNSELYSPIRTISGGISLTF</sequence>
<feature type="domain" description="TonB-dependent receptor plug" evidence="15">
    <location>
        <begin position="150"/>
        <end position="255"/>
    </location>
</feature>
<dbReference type="InterPro" id="IPR037066">
    <property type="entry name" value="Plug_dom_sf"/>
</dbReference>
<dbReference type="PANTHER" id="PTHR32552:SF81">
    <property type="entry name" value="TONB-DEPENDENT OUTER MEMBRANE RECEPTOR"/>
    <property type="match status" value="1"/>
</dbReference>
<dbReference type="InterPro" id="IPR023997">
    <property type="entry name" value="TonB-dep_OMP_SusC/RagA_CS"/>
</dbReference>
<dbReference type="PROSITE" id="PS52016">
    <property type="entry name" value="TONB_DEPENDENT_REC_3"/>
    <property type="match status" value="1"/>
</dbReference>
<dbReference type="PANTHER" id="PTHR32552">
    <property type="entry name" value="FERRICHROME IRON RECEPTOR-RELATED"/>
    <property type="match status" value="1"/>
</dbReference>
<name>A0A0F5JCI0_9BACT</name>
<dbReference type="GO" id="GO:0009279">
    <property type="term" value="C:cell outer membrane"/>
    <property type="evidence" value="ECO:0007669"/>
    <property type="project" value="UniProtKB-SubCell"/>
</dbReference>
<keyword evidence="4" id="KW-0410">Iron transport</keyword>
<feature type="signal peptide" evidence="13">
    <location>
        <begin position="1"/>
        <end position="23"/>
    </location>
</feature>
<dbReference type="Gene3D" id="2.170.130.10">
    <property type="entry name" value="TonB-dependent receptor, plug domain"/>
    <property type="match status" value="1"/>
</dbReference>
<keyword evidence="6" id="KW-0408">Iron</keyword>
<dbReference type="EMBL" id="AQHW01000015">
    <property type="protein sequence ID" value="KKB55147.1"/>
    <property type="molecule type" value="Genomic_DNA"/>
</dbReference>
<dbReference type="InterPro" id="IPR012910">
    <property type="entry name" value="Plug_dom"/>
</dbReference>
<protein>
    <submittedName>
        <fullName evidence="16">SusC/RagA family TonB-linked outer membrane protein</fullName>
    </submittedName>
</protein>
<dbReference type="Gene3D" id="2.60.40.1120">
    <property type="entry name" value="Carboxypeptidase-like, regulatory domain"/>
    <property type="match status" value="1"/>
</dbReference>
<dbReference type="SUPFAM" id="SSF56935">
    <property type="entry name" value="Porins"/>
    <property type="match status" value="1"/>
</dbReference>
<evidence type="ECO:0000256" key="9">
    <source>
        <dbReference type="ARBA" id="ARBA00023136"/>
    </source>
</evidence>
<keyword evidence="5 11" id="KW-0812">Transmembrane</keyword>
<keyword evidence="10 11" id="KW-0998">Cell outer membrane</keyword>
<dbReference type="Pfam" id="PF13715">
    <property type="entry name" value="CarbopepD_reg_2"/>
    <property type="match status" value="1"/>
</dbReference>
<evidence type="ECO:0000256" key="1">
    <source>
        <dbReference type="ARBA" id="ARBA00004571"/>
    </source>
</evidence>
<feature type="chain" id="PRO_5002489669" evidence="13">
    <location>
        <begin position="24"/>
        <end position="1112"/>
    </location>
</feature>
<keyword evidence="13" id="KW-0732">Signal</keyword>
<comment type="caution">
    <text evidence="16">The sequence shown here is derived from an EMBL/GenBank/DDBJ whole genome shotgun (WGS) entry which is preliminary data.</text>
</comment>
<evidence type="ECO:0000256" key="8">
    <source>
        <dbReference type="ARBA" id="ARBA00023077"/>
    </source>
</evidence>
<dbReference type="AlphaFoldDB" id="A0A0F5JCI0"/>
<evidence type="ECO:0000256" key="5">
    <source>
        <dbReference type="ARBA" id="ARBA00022692"/>
    </source>
</evidence>
<keyword evidence="17" id="KW-1185">Reference proteome</keyword>
<reference evidence="16 17" key="1">
    <citation type="submission" date="2013-04" db="EMBL/GenBank/DDBJ databases">
        <title>The Genome Sequence of Parabacteroides gordonii DSM 23371.</title>
        <authorList>
            <consortium name="The Broad Institute Genomics Platform"/>
            <person name="Earl A."/>
            <person name="Ward D."/>
            <person name="Feldgarden M."/>
            <person name="Gevers D."/>
            <person name="Martens E."/>
            <person name="Sakamoto M."/>
            <person name="Benno Y."/>
            <person name="Suzuki N."/>
            <person name="Matsunaga N."/>
            <person name="Koshihara K."/>
            <person name="Seki M."/>
            <person name="Komiya H."/>
            <person name="Walker B."/>
            <person name="Young S."/>
            <person name="Zeng Q."/>
            <person name="Gargeya S."/>
            <person name="Fitzgerald M."/>
            <person name="Haas B."/>
            <person name="Abouelleil A."/>
            <person name="Allen A.W."/>
            <person name="Alvarado L."/>
            <person name="Arachchi H.M."/>
            <person name="Berlin A.M."/>
            <person name="Chapman S.B."/>
            <person name="Gainer-Dewar J."/>
            <person name="Goldberg J."/>
            <person name="Griggs A."/>
            <person name="Gujja S."/>
            <person name="Hansen M."/>
            <person name="Howarth C."/>
            <person name="Imamovic A."/>
            <person name="Ireland A."/>
            <person name="Larimer J."/>
            <person name="McCowan C."/>
            <person name="Murphy C."/>
            <person name="Pearson M."/>
            <person name="Poon T.W."/>
            <person name="Priest M."/>
            <person name="Roberts A."/>
            <person name="Saif S."/>
            <person name="Shea T."/>
            <person name="Sisk P."/>
            <person name="Sykes S."/>
            <person name="Wortman J."/>
            <person name="Nusbaum C."/>
            <person name="Birren B."/>
        </authorList>
    </citation>
    <scope>NUCLEOTIDE SEQUENCE [LARGE SCALE GENOMIC DNA]</scope>
    <source>
        <strain evidence="16 17">MS-1</strain>
    </source>
</reference>